<dbReference type="SUPFAM" id="SSF103473">
    <property type="entry name" value="MFS general substrate transporter"/>
    <property type="match status" value="1"/>
</dbReference>
<protein>
    <submittedName>
        <fullName evidence="7">MFS transporter</fullName>
    </submittedName>
</protein>
<feature type="transmembrane region" description="Helical" evidence="5">
    <location>
        <begin position="96"/>
        <end position="116"/>
    </location>
</feature>
<evidence type="ECO:0000313" key="7">
    <source>
        <dbReference type="EMBL" id="MBC2665873.1"/>
    </source>
</evidence>
<keyword evidence="8" id="KW-1185">Reference proteome</keyword>
<feature type="transmembrane region" description="Helical" evidence="5">
    <location>
        <begin position="185"/>
        <end position="205"/>
    </location>
</feature>
<feature type="transmembrane region" description="Helical" evidence="5">
    <location>
        <begin position="155"/>
        <end position="179"/>
    </location>
</feature>
<evidence type="ECO:0000259" key="6">
    <source>
        <dbReference type="PROSITE" id="PS50850"/>
    </source>
</evidence>
<dbReference type="RefSeq" id="WP_185664151.1">
    <property type="nucleotide sequence ID" value="NZ_JACLAW010000007.1"/>
</dbReference>
<feature type="transmembrane region" description="Helical" evidence="5">
    <location>
        <begin position="71"/>
        <end position="89"/>
    </location>
</feature>
<dbReference type="InterPro" id="IPR020846">
    <property type="entry name" value="MFS_dom"/>
</dbReference>
<gene>
    <name evidence="7" type="ORF">H7F51_10080</name>
</gene>
<evidence type="ECO:0000256" key="4">
    <source>
        <dbReference type="ARBA" id="ARBA00023136"/>
    </source>
</evidence>
<feature type="transmembrane region" description="Helical" evidence="5">
    <location>
        <begin position="27"/>
        <end position="51"/>
    </location>
</feature>
<keyword evidence="4 5" id="KW-0472">Membrane</keyword>
<feature type="transmembrane region" description="Helical" evidence="5">
    <location>
        <begin position="398"/>
        <end position="420"/>
    </location>
</feature>
<evidence type="ECO:0000256" key="2">
    <source>
        <dbReference type="ARBA" id="ARBA00022692"/>
    </source>
</evidence>
<feature type="domain" description="Major facilitator superfamily (MFS) profile" evidence="6">
    <location>
        <begin position="29"/>
        <end position="424"/>
    </location>
</feature>
<dbReference type="Proteomes" id="UP000566813">
    <property type="component" value="Unassembled WGS sequence"/>
</dbReference>
<feature type="transmembrane region" description="Helical" evidence="5">
    <location>
        <begin position="235"/>
        <end position="257"/>
    </location>
</feature>
<sequence>MTQDSTLTAAIAPKAPARPALSNGRRWAVLGLLTLAVLISFIDRTNISAAIADKPFTDFFKMSPIDRGTLGSAFFWSYGVVQLFMGWMVDRYGVKWLYAVFFTVWCATTALTGMASSFAMLLGLRVLIGAAEAVVIPASYRWIRDNFDDSRAGTAIGIFTGGNKLGNAIGAPIAAWLVMHYGWQAMFVVTGLIGVVWLIPWLTVVPNDLPNREAMEETKRVANTVTWSNILRSPVVWGSLVINFSYGYFGFYCATWMPSYLVETRGLSLEESGVFTGLSFAGVALVAVFAGWLADQMIAKGRDPIKVRKAFIIGGFLGACTVLFSALTDKASVAVFWNIISLSILGFATANLQALCRLALIPKPAVGRVTGFQQVATSLSGGTAAALSGWLLQISGGYTLPMAMIFVFLVLGAATTWLMMRPEWSPKVNEA</sequence>
<feature type="transmembrane region" description="Helical" evidence="5">
    <location>
        <begin position="277"/>
        <end position="298"/>
    </location>
</feature>
<accession>A0A7X1FS07</accession>
<dbReference type="EMBL" id="JACLAW010000007">
    <property type="protein sequence ID" value="MBC2665873.1"/>
    <property type="molecule type" value="Genomic_DNA"/>
</dbReference>
<evidence type="ECO:0000256" key="3">
    <source>
        <dbReference type="ARBA" id="ARBA00022989"/>
    </source>
</evidence>
<feature type="transmembrane region" description="Helical" evidence="5">
    <location>
        <begin position="372"/>
        <end position="392"/>
    </location>
</feature>
<dbReference type="PANTHER" id="PTHR11662">
    <property type="entry name" value="SOLUTE CARRIER FAMILY 17"/>
    <property type="match status" value="1"/>
</dbReference>
<name>A0A7X1FS07_9SPHN</name>
<dbReference type="Pfam" id="PF07690">
    <property type="entry name" value="MFS_1"/>
    <property type="match status" value="1"/>
</dbReference>
<dbReference type="AlphaFoldDB" id="A0A7X1FS07"/>
<dbReference type="CDD" id="cd17319">
    <property type="entry name" value="MFS_ExuT_GudP_like"/>
    <property type="match status" value="1"/>
</dbReference>
<feature type="transmembrane region" description="Helical" evidence="5">
    <location>
        <begin position="334"/>
        <end position="360"/>
    </location>
</feature>
<dbReference type="InterPro" id="IPR036259">
    <property type="entry name" value="MFS_trans_sf"/>
</dbReference>
<evidence type="ECO:0000256" key="1">
    <source>
        <dbReference type="ARBA" id="ARBA00004141"/>
    </source>
</evidence>
<feature type="transmembrane region" description="Helical" evidence="5">
    <location>
        <begin position="122"/>
        <end position="143"/>
    </location>
</feature>
<organism evidence="7 8">
    <name type="scientific">Novosphingobium flavum</name>
    <dbReference type="NCBI Taxonomy" id="1778672"/>
    <lineage>
        <taxon>Bacteria</taxon>
        <taxon>Pseudomonadati</taxon>
        <taxon>Pseudomonadota</taxon>
        <taxon>Alphaproteobacteria</taxon>
        <taxon>Sphingomonadales</taxon>
        <taxon>Sphingomonadaceae</taxon>
        <taxon>Novosphingobium</taxon>
    </lineage>
</organism>
<dbReference type="InterPro" id="IPR011701">
    <property type="entry name" value="MFS"/>
</dbReference>
<proteinExistence type="predicted"/>
<evidence type="ECO:0000256" key="5">
    <source>
        <dbReference type="SAM" id="Phobius"/>
    </source>
</evidence>
<dbReference type="GO" id="GO:0016020">
    <property type="term" value="C:membrane"/>
    <property type="evidence" value="ECO:0007669"/>
    <property type="project" value="UniProtKB-SubCell"/>
</dbReference>
<dbReference type="InterPro" id="IPR050382">
    <property type="entry name" value="MFS_Na/Anion_cotransporter"/>
</dbReference>
<comment type="caution">
    <text evidence="7">The sequence shown here is derived from an EMBL/GenBank/DDBJ whole genome shotgun (WGS) entry which is preliminary data.</text>
</comment>
<dbReference type="Gene3D" id="1.20.1250.20">
    <property type="entry name" value="MFS general substrate transporter like domains"/>
    <property type="match status" value="2"/>
</dbReference>
<dbReference type="PROSITE" id="PS50850">
    <property type="entry name" value="MFS"/>
    <property type="match status" value="1"/>
</dbReference>
<evidence type="ECO:0000313" key="8">
    <source>
        <dbReference type="Proteomes" id="UP000566813"/>
    </source>
</evidence>
<keyword evidence="2 5" id="KW-0812">Transmembrane</keyword>
<keyword evidence="3 5" id="KW-1133">Transmembrane helix</keyword>
<reference evidence="7 8" key="1">
    <citation type="submission" date="2020-08" db="EMBL/GenBank/DDBJ databases">
        <title>The genome sequence of type strain Novosphingobium flavum NBRC 111647.</title>
        <authorList>
            <person name="Liu Y."/>
        </authorList>
    </citation>
    <scope>NUCLEOTIDE SEQUENCE [LARGE SCALE GENOMIC DNA]</scope>
    <source>
        <strain evidence="7 8">NBRC 111647</strain>
    </source>
</reference>
<dbReference type="PANTHER" id="PTHR11662:SF399">
    <property type="entry name" value="FI19708P1-RELATED"/>
    <property type="match status" value="1"/>
</dbReference>
<dbReference type="GO" id="GO:0022857">
    <property type="term" value="F:transmembrane transporter activity"/>
    <property type="evidence" value="ECO:0007669"/>
    <property type="project" value="InterPro"/>
</dbReference>
<comment type="subcellular location">
    <subcellularLocation>
        <location evidence="1">Membrane</location>
        <topology evidence="1">Multi-pass membrane protein</topology>
    </subcellularLocation>
</comment>
<feature type="transmembrane region" description="Helical" evidence="5">
    <location>
        <begin position="310"/>
        <end position="328"/>
    </location>
</feature>